<dbReference type="AlphaFoldDB" id="A0A811V2Q0"/>
<dbReference type="GO" id="GO:0005634">
    <property type="term" value="C:nucleus"/>
    <property type="evidence" value="ECO:0007669"/>
    <property type="project" value="UniProtKB-SubCell"/>
</dbReference>
<dbReference type="Proteomes" id="UP000606786">
    <property type="component" value="Unassembled WGS sequence"/>
</dbReference>
<dbReference type="GO" id="GO:0016787">
    <property type="term" value="F:hydrolase activity"/>
    <property type="evidence" value="ECO:0007669"/>
    <property type="project" value="UniProtKB-KW"/>
</dbReference>
<dbReference type="GO" id="GO:0046872">
    <property type="term" value="F:metal ion binding"/>
    <property type="evidence" value="ECO:0007669"/>
    <property type="project" value="UniProtKB-KW"/>
</dbReference>
<dbReference type="OrthoDB" id="6627079at2759"/>
<evidence type="ECO:0000256" key="3">
    <source>
        <dbReference type="ARBA" id="ARBA00006958"/>
    </source>
</evidence>
<name>A0A811V2Q0_CERCA</name>
<reference evidence="9" key="1">
    <citation type="submission" date="2020-11" db="EMBL/GenBank/DDBJ databases">
        <authorList>
            <person name="Whitehead M."/>
        </authorList>
    </citation>
    <scope>NUCLEOTIDE SEQUENCE</scope>
    <source>
        <strain evidence="9">EGII</strain>
    </source>
</reference>
<evidence type="ECO:0000256" key="6">
    <source>
        <dbReference type="ARBA" id="ARBA00022801"/>
    </source>
</evidence>
<keyword evidence="6" id="KW-0378">Hydrolase</keyword>
<keyword evidence="5" id="KW-0479">Metal-binding</keyword>
<evidence type="ECO:0000256" key="2">
    <source>
        <dbReference type="ARBA" id="ARBA00004123"/>
    </source>
</evidence>
<proteinExistence type="inferred from homology"/>
<dbReference type="InterPro" id="IPR045249">
    <property type="entry name" value="HARBI1-like"/>
</dbReference>
<dbReference type="Pfam" id="PF13359">
    <property type="entry name" value="DDE_Tnp_4"/>
    <property type="match status" value="1"/>
</dbReference>
<evidence type="ECO:0000313" key="9">
    <source>
        <dbReference type="EMBL" id="CAD7004645.1"/>
    </source>
</evidence>
<sequence length="432" mass="49610">MLEMERMQRIRVTSALFAQQNFIFKKKIKILLLKLLNNLKIIHEVTSIHLSTLLQAHSATFPRIRKKQSRKYDRDGSFWEAEVPSLNDNDFKDKFRLKRNVFQKVCEKVRCIEKEDSNMRSCIPLHKRVAIALFALGSVKEYNSVAEIFGVGRTTVGEIVLDFCKEVCEKFADCFNSYPPSQQEIERVVDGFAQLGLPQVFGAVGGCHIEIRPPKDDEEGYRNKNGWNSVILLASCDHLSKFTYVNIGSKGGISESDVFENSTLKRFHENEDIFKQNSKNIGDVNVPILLIADSSFCLSRYMMQPFPHSPNQTNIEKNFNSKFSKCHRKIEDAFDQLKARFRKLTRRIQVAPKNVNTILKACCILHNFLKLENDEVSAAWIQELREDKNFKIQPKCIYIGEKNDTTAIALRSAITLSLQEMDISVSRNNNAE</sequence>
<comment type="subcellular location">
    <subcellularLocation>
        <location evidence="2">Nucleus</location>
    </subcellularLocation>
</comment>
<evidence type="ECO:0000256" key="7">
    <source>
        <dbReference type="ARBA" id="ARBA00023242"/>
    </source>
</evidence>
<keyword evidence="7" id="KW-0539">Nucleus</keyword>
<comment type="caution">
    <text evidence="9">The sequence shown here is derived from an EMBL/GenBank/DDBJ whole genome shotgun (WGS) entry which is preliminary data.</text>
</comment>
<evidence type="ECO:0000256" key="5">
    <source>
        <dbReference type="ARBA" id="ARBA00022723"/>
    </source>
</evidence>
<evidence type="ECO:0000256" key="4">
    <source>
        <dbReference type="ARBA" id="ARBA00022722"/>
    </source>
</evidence>
<feature type="domain" description="DDE Tnp4" evidence="8">
    <location>
        <begin position="205"/>
        <end position="367"/>
    </location>
</feature>
<keyword evidence="10" id="KW-1185">Reference proteome</keyword>
<keyword evidence="4" id="KW-0540">Nuclease</keyword>
<comment type="similarity">
    <text evidence="3">Belongs to the HARBI1 family.</text>
</comment>
<dbReference type="GO" id="GO:0004518">
    <property type="term" value="F:nuclease activity"/>
    <property type="evidence" value="ECO:0007669"/>
    <property type="project" value="UniProtKB-KW"/>
</dbReference>
<organism evidence="9 10">
    <name type="scientific">Ceratitis capitata</name>
    <name type="common">Mediterranean fruit fly</name>
    <name type="synonym">Tephritis capitata</name>
    <dbReference type="NCBI Taxonomy" id="7213"/>
    <lineage>
        <taxon>Eukaryota</taxon>
        <taxon>Metazoa</taxon>
        <taxon>Ecdysozoa</taxon>
        <taxon>Arthropoda</taxon>
        <taxon>Hexapoda</taxon>
        <taxon>Insecta</taxon>
        <taxon>Pterygota</taxon>
        <taxon>Neoptera</taxon>
        <taxon>Endopterygota</taxon>
        <taxon>Diptera</taxon>
        <taxon>Brachycera</taxon>
        <taxon>Muscomorpha</taxon>
        <taxon>Tephritoidea</taxon>
        <taxon>Tephritidae</taxon>
        <taxon>Ceratitis</taxon>
        <taxon>Ceratitis</taxon>
    </lineage>
</organism>
<evidence type="ECO:0000313" key="10">
    <source>
        <dbReference type="Proteomes" id="UP000606786"/>
    </source>
</evidence>
<accession>A0A811V2Q0</accession>
<gene>
    <name evidence="9" type="ORF">CCAP1982_LOCUS13040</name>
</gene>
<protein>
    <submittedName>
        <fullName evidence="9">(Mediterranean fruit fly) hypothetical protein</fullName>
    </submittedName>
</protein>
<evidence type="ECO:0000256" key="1">
    <source>
        <dbReference type="ARBA" id="ARBA00001968"/>
    </source>
</evidence>
<dbReference type="EMBL" id="CAJHJT010000034">
    <property type="protein sequence ID" value="CAD7004645.1"/>
    <property type="molecule type" value="Genomic_DNA"/>
</dbReference>
<comment type="cofactor">
    <cofactor evidence="1">
        <name>a divalent metal cation</name>
        <dbReference type="ChEBI" id="CHEBI:60240"/>
    </cofactor>
</comment>
<dbReference type="InterPro" id="IPR027806">
    <property type="entry name" value="HARBI1_dom"/>
</dbReference>
<dbReference type="PANTHER" id="PTHR22930">
    <property type="match status" value="1"/>
</dbReference>
<evidence type="ECO:0000259" key="8">
    <source>
        <dbReference type="Pfam" id="PF13359"/>
    </source>
</evidence>
<dbReference type="PANTHER" id="PTHR22930:SF85">
    <property type="entry name" value="GH03217P-RELATED"/>
    <property type="match status" value="1"/>
</dbReference>